<protein>
    <submittedName>
        <fullName evidence="1">Uncharacterized protein</fullName>
    </submittedName>
</protein>
<evidence type="ECO:0000313" key="2">
    <source>
        <dbReference type="Proteomes" id="UP000827872"/>
    </source>
</evidence>
<accession>A0ACB8EF75</accession>
<dbReference type="EMBL" id="CM037616">
    <property type="protein sequence ID" value="KAH7991173.1"/>
    <property type="molecule type" value="Genomic_DNA"/>
</dbReference>
<name>A0ACB8EF75_9SAUR</name>
<reference evidence="1" key="1">
    <citation type="submission" date="2021-08" db="EMBL/GenBank/DDBJ databases">
        <title>The first chromosome-level gecko genome reveals the dynamic sex chromosomes of Neotropical dwarf geckos (Sphaerodactylidae: Sphaerodactylus).</title>
        <authorList>
            <person name="Pinto B.J."/>
            <person name="Keating S.E."/>
            <person name="Gamble T."/>
        </authorList>
    </citation>
    <scope>NUCLEOTIDE SEQUENCE</scope>
    <source>
        <strain evidence="1">TG3544</strain>
    </source>
</reference>
<evidence type="ECO:0000313" key="1">
    <source>
        <dbReference type="EMBL" id="KAH7991173.1"/>
    </source>
</evidence>
<dbReference type="Proteomes" id="UP000827872">
    <property type="component" value="Linkage Group LG03"/>
</dbReference>
<comment type="caution">
    <text evidence="1">The sequence shown here is derived from an EMBL/GenBank/DDBJ whole genome shotgun (WGS) entry which is preliminary data.</text>
</comment>
<organism evidence="1 2">
    <name type="scientific">Sphaerodactylus townsendi</name>
    <dbReference type="NCBI Taxonomy" id="933632"/>
    <lineage>
        <taxon>Eukaryota</taxon>
        <taxon>Metazoa</taxon>
        <taxon>Chordata</taxon>
        <taxon>Craniata</taxon>
        <taxon>Vertebrata</taxon>
        <taxon>Euteleostomi</taxon>
        <taxon>Lepidosauria</taxon>
        <taxon>Squamata</taxon>
        <taxon>Bifurcata</taxon>
        <taxon>Gekkota</taxon>
        <taxon>Sphaerodactylidae</taxon>
        <taxon>Sphaerodactylus</taxon>
    </lineage>
</organism>
<proteinExistence type="predicted"/>
<sequence length="276" mass="31501">MQGIYQEGIYQDSYGSWAASQSASGKEKRRGGGSQMERANPRVIPTPKDDWKDFMKSFVLRQQATLDLLASQQQKQNENSWQRKPFPKYEPGLEVTDFLHLFESACKTYKVPTTEYLTALWSQVSGVLAKLLCQFTKDGGTSYTQFKDIALKRFGKSGHELYLQFRKAYPKREESMMSYVARCKQLVSDWFHCEGVTTVQEAIDTVVKEQFLQRLAKGVPEMTAVKMGSIHDSHRASESRWEGSHSPGIETLGRENEKCSCQPLIYSFKALMTAMR</sequence>
<gene>
    <name evidence="1" type="ORF">K3G42_002503</name>
</gene>
<keyword evidence="2" id="KW-1185">Reference proteome</keyword>